<dbReference type="Pfam" id="PF02021">
    <property type="entry name" value="UPF0102"/>
    <property type="match status" value="1"/>
</dbReference>
<keyword evidence="3" id="KW-0540">Nuclease</keyword>
<dbReference type="PANTHER" id="PTHR34039:SF1">
    <property type="entry name" value="UPF0102 PROTEIN YRAN"/>
    <property type="match status" value="1"/>
</dbReference>
<dbReference type="Proteomes" id="UP000192330">
    <property type="component" value="Unassembled WGS sequence"/>
</dbReference>
<evidence type="ECO:0000313" key="4">
    <source>
        <dbReference type="Proteomes" id="UP000192330"/>
    </source>
</evidence>
<sequence>MTGEVSYLAGEAAEKSVARDYERRGYRVARARWRGAGGEIDLILERDGMVVFVEVKKSRSFTRAAMRISAAQQQRIFDAAETYLGSCPNGAMTDCRVDVALVDAFGRIEVIENAFGR</sequence>
<dbReference type="GO" id="GO:0004519">
    <property type="term" value="F:endonuclease activity"/>
    <property type="evidence" value="ECO:0007669"/>
    <property type="project" value="UniProtKB-KW"/>
</dbReference>
<protein>
    <recommendedName>
        <fullName evidence="2">UPF0102 protein SAMN06295998_103262</fullName>
    </recommendedName>
</protein>
<gene>
    <name evidence="3" type="ORF">SAMN06295998_103262</name>
</gene>
<keyword evidence="3" id="KW-0378">Hydrolase</keyword>
<accession>A0A1W2ATA4</accession>
<dbReference type="AlphaFoldDB" id="A0A1W2ATA4"/>
<dbReference type="InterPro" id="IPR011856">
    <property type="entry name" value="tRNA_endonuc-like_dom_sf"/>
</dbReference>
<dbReference type="InterPro" id="IPR011335">
    <property type="entry name" value="Restrct_endonuc-II-like"/>
</dbReference>
<organism evidence="3 4">
    <name type="scientific">Primorskyibacter flagellatus</name>
    <dbReference type="NCBI Taxonomy" id="1387277"/>
    <lineage>
        <taxon>Bacteria</taxon>
        <taxon>Pseudomonadati</taxon>
        <taxon>Pseudomonadota</taxon>
        <taxon>Alphaproteobacteria</taxon>
        <taxon>Rhodobacterales</taxon>
        <taxon>Roseobacteraceae</taxon>
        <taxon>Primorskyibacter</taxon>
    </lineage>
</organism>
<proteinExistence type="inferred from homology"/>
<evidence type="ECO:0000256" key="2">
    <source>
        <dbReference type="HAMAP-Rule" id="MF_00048"/>
    </source>
</evidence>
<dbReference type="SUPFAM" id="SSF52980">
    <property type="entry name" value="Restriction endonuclease-like"/>
    <property type="match status" value="1"/>
</dbReference>
<dbReference type="RefSeq" id="WP_235866566.1">
    <property type="nucleotide sequence ID" value="NZ_FWYD01000003.1"/>
</dbReference>
<dbReference type="HAMAP" id="MF_00048">
    <property type="entry name" value="UPF0102"/>
    <property type="match status" value="1"/>
</dbReference>
<dbReference type="Gene3D" id="3.40.1350.10">
    <property type="match status" value="1"/>
</dbReference>
<dbReference type="STRING" id="1387277.SAMN06295998_103262"/>
<keyword evidence="4" id="KW-1185">Reference proteome</keyword>
<dbReference type="GO" id="GO:0003676">
    <property type="term" value="F:nucleic acid binding"/>
    <property type="evidence" value="ECO:0007669"/>
    <property type="project" value="InterPro"/>
</dbReference>
<reference evidence="3 4" key="1">
    <citation type="submission" date="2017-04" db="EMBL/GenBank/DDBJ databases">
        <authorList>
            <person name="Afonso C.L."/>
            <person name="Miller P.J."/>
            <person name="Scott M.A."/>
            <person name="Spackman E."/>
            <person name="Goraichik I."/>
            <person name="Dimitrov K.M."/>
            <person name="Suarez D.L."/>
            <person name="Swayne D.E."/>
        </authorList>
    </citation>
    <scope>NUCLEOTIDE SEQUENCE [LARGE SCALE GENOMIC DNA]</scope>
    <source>
        <strain evidence="3 4">CGMCC 1.12644</strain>
    </source>
</reference>
<evidence type="ECO:0000313" key="3">
    <source>
        <dbReference type="EMBL" id="SMC63824.1"/>
    </source>
</evidence>
<dbReference type="InterPro" id="IPR003509">
    <property type="entry name" value="UPF0102_YraN-like"/>
</dbReference>
<dbReference type="PANTHER" id="PTHR34039">
    <property type="entry name" value="UPF0102 PROTEIN YRAN"/>
    <property type="match status" value="1"/>
</dbReference>
<keyword evidence="3" id="KW-0255">Endonuclease</keyword>
<name>A0A1W2ATA4_9RHOB</name>
<dbReference type="EMBL" id="FWYD01000003">
    <property type="protein sequence ID" value="SMC63824.1"/>
    <property type="molecule type" value="Genomic_DNA"/>
</dbReference>
<comment type="similarity">
    <text evidence="1 2">Belongs to the UPF0102 family.</text>
</comment>
<evidence type="ECO:0000256" key="1">
    <source>
        <dbReference type="ARBA" id="ARBA00006738"/>
    </source>
</evidence>